<feature type="region of interest" description="Disordered" evidence="1">
    <location>
        <begin position="52"/>
        <end position="75"/>
    </location>
</feature>
<organism evidence="2 3">
    <name type="scientific">Tachysurus vachellii</name>
    <name type="common">Darkbarbel catfish</name>
    <name type="synonym">Pelteobagrus vachellii</name>
    <dbReference type="NCBI Taxonomy" id="175792"/>
    <lineage>
        <taxon>Eukaryota</taxon>
        <taxon>Metazoa</taxon>
        <taxon>Chordata</taxon>
        <taxon>Craniata</taxon>
        <taxon>Vertebrata</taxon>
        <taxon>Euteleostomi</taxon>
        <taxon>Actinopterygii</taxon>
        <taxon>Neopterygii</taxon>
        <taxon>Teleostei</taxon>
        <taxon>Ostariophysi</taxon>
        <taxon>Siluriformes</taxon>
        <taxon>Bagridae</taxon>
        <taxon>Tachysurus</taxon>
    </lineage>
</organism>
<accession>A0AA88M971</accession>
<evidence type="ECO:0000256" key="1">
    <source>
        <dbReference type="SAM" id="MobiDB-lite"/>
    </source>
</evidence>
<dbReference type="AlphaFoldDB" id="A0AA88M971"/>
<feature type="compositionally biased region" description="Basic and acidic residues" evidence="1">
    <location>
        <begin position="62"/>
        <end position="75"/>
    </location>
</feature>
<reference evidence="2" key="1">
    <citation type="submission" date="2023-08" db="EMBL/GenBank/DDBJ databases">
        <title>Pelteobagrus vachellii genome.</title>
        <authorList>
            <person name="Liu H."/>
        </authorList>
    </citation>
    <scope>NUCLEOTIDE SEQUENCE</scope>
    <source>
        <strain evidence="2">PRFRI_2022a</strain>
        <tissue evidence="2">Muscle</tissue>
    </source>
</reference>
<comment type="caution">
    <text evidence="2">The sequence shown here is derived from an EMBL/GenBank/DDBJ whole genome shotgun (WGS) entry which is preliminary data.</text>
</comment>
<sequence>MLQLEHHGKPSEDFCYVDFSDTCRLNSGREEETMCEGGALFYRDDEKGQQMEHLHAPGSCLENDRRRKSELENSY</sequence>
<proteinExistence type="predicted"/>
<gene>
    <name evidence="2" type="ORF">Q7C36_016359</name>
</gene>
<evidence type="ECO:0000313" key="3">
    <source>
        <dbReference type="Proteomes" id="UP001187315"/>
    </source>
</evidence>
<evidence type="ECO:0000313" key="2">
    <source>
        <dbReference type="EMBL" id="KAK2831273.1"/>
    </source>
</evidence>
<dbReference type="EMBL" id="JAVHJS010000017">
    <property type="protein sequence ID" value="KAK2831273.1"/>
    <property type="molecule type" value="Genomic_DNA"/>
</dbReference>
<dbReference type="Proteomes" id="UP001187315">
    <property type="component" value="Unassembled WGS sequence"/>
</dbReference>
<protein>
    <submittedName>
        <fullName evidence="2">Uncharacterized protein</fullName>
    </submittedName>
</protein>
<name>A0AA88M971_TACVA</name>
<keyword evidence="3" id="KW-1185">Reference proteome</keyword>